<dbReference type="PANTHER" id="PTHR30217:SF10">
    <property type="entry name" value="23S RRNA 5-HYDROXYCYTIDINE C2501 SYNTHASE"/>
    <property type="match status" value="1"/>
</dbReference>
<dbReference type="InterPro" id="IPR051454">
    <property type="entry name" value="RNA/ubiquinone_mod_enzymes"/>
</dbReference>
<evidence type="ECO:0000313" key="3">
    <source>
        <dbReference type="EMBL" id="TDQ67928.1"/>
    </source>
</evidence>
<dbReference type="InterPro" id="IPR001539">
    <property type="entry name" value="Peptidase_U32"/>
</dbReference>
<name>A0A484F5T6_9EURY</name>
<protein>
    <submittedName>
        <fullName evidence="3">Putative protease</fullName>
    </submittedName>
</protein>
<dbReference type="EMBL" id="SNYS01000010">
    <property type="protein sequence ID" value="TDQ67928.1"/>
    <property type="molecule type" value="Genomic_DNA"/>
</dbReference>
<feature type="compositionally biased region" description="Low complexity" evidence="1">
    <location>
        <begin position="10"/>
        <end position="20"/>
    </location>
</feature>
<sequence>MSASKPSEYSDSVSVSDSVSNPASDFASDSSSELLAPAGTLISLLAAIQNGADAVYMGASRFSARAYAGNFSDCELAAGIDYAHAFGKKVYVTLNTLYRDDELDDVMLLFDELYRHGVDSVIVQDLGLLARVADQYPGFAVHASTQMTVHNSYHAAFLQKKGVSRVVPARENSIPELIEIKKTGVEVETFVHGALCICYSGQCLFSSLVGSRSGNRGKCAQPCRKRYVFLVGGNPVSTDGQYLISPKDLNASENISALIQAGVDSFKIEGRMKKPEYVAGVVSVYRHLIDRIISNDSSSQKVPTRIEKEKLKKLFNRDFTDGYFLKNPGNELMSRKLPYNKGILIGKIVSVDRRKFNITVLLTSDLSAHDGISIGDIGKNMNSTEDPRIGFTVKKMYVGRSICSKAASGDSVEIPLPQLGAGEKLLFPSIGDSVYKTFDFELQKEISKTFPAATVSEEERDVFIEQTVSDAYSQAALPASLPASLSVSSSVSPSDSSPVASSNSLSDSLALYSSSTVFPISEMIEKLSPAESVQITVSFNCQIEAGKPIQITVSDSEGCQVTVQSDYIIETAQKNPFSENQARDLLLKLGGTIYRVHSVDISIVGDCFVPVGEFKTVRNKALQALLNERIISQRRQSPVGAVFSNNGIEKTDVIAGDVLPAQVSVCVYSEDELFAALNAGADRVYIGGDIFKDPLTQIEYGITVDMIPNIFDKLSASDKEKIFFKTPFITKETDFESLNQNLIRLKEIGISGISASNIGVYEFIRSNPVYSGFFRIATDSAFNLFNSDAASLFLKDGVSSVLLSPELSISEIEQLIRSSVLEHEGILPPVECIVHGRQRLMVTEHPLLQSLLKDMKQKDIKQKDMKSASESAGSDNKTLPFFEYAIKDSKNYTFPVLVDAVGRNYVFNSRELNAFDLLPRLLEANVTFFRIDGIGHTPDEIGALVRHYKNGLSNSNDVPKNNSNDGAEFTKGNFLRSVD</sequence>
<dbReference type="RefSeq" id="WP_133517923.1">
    <property type="nucleotide sequence ID" value="NZ_JAHDUW010000001.1"/>
</dbReference>
<dbReference type="Pfam" id="PF01136">
    <property type="entry name" value="Peptidase_U32"/>
    <property type="match status" value="2"/>
</dbReference>
<dbReference type="PANTHER" id="PTHR30217">
    <property type="entry name" value="PEPTIDASE U32 FAMILY"/>
    <property type="match status" value="1"/>
</dbReference>
<dbReference type="InterPro" id="IPR020988">
    <property type="entry name" value="Pept_U32_collagenase"/>
</dbReference>
<dbReference type="Proteomes" id="UP000294855">
    <property type="component" value="Unassembled WGS sequence"/>
</dbReference>
<dbReference type="GO" id="GO:0006508">
    <property type="term" value="P:proteolysis"/>
    <property type="evidence" value="ECO:0007669"/>
    <property type="project" value="UniProtKB-KW"/>
</dbReference>
<gene>
    <name evidence="3" type="ORF">C7391_1482</name>
</gene>
<organism evidence="3 4">
    <name type="scientific">Methanimicrococcus blatticola</name>
    <dbReference type="NCBI Taxonomy" id="91560"/>
    <lineage>
        <taxon>Archaea</taxon>
        <taxon>Methanobacteriati</taxon>
        <taxon>Methanobacteriota</taxon>
        <taxon>Stenosarchaea group</taxon>
        <taxon>Methanomicrobia</taxon>
        <taxon>Methanosarcinales</taxon>
        <taxon>Methanosarcinaceae</taxon>
        <taxon>Methanimicrococcus</taxon>
    </lineage>
</organism>
<dbReference type="OrthoDB" id="51464at2157"/>
<reference evidence="3 4" key="1">
    <citation type="submission" date="2019-03" db="EMBL/GenBank/DDBJ databases">
        <title>Genomic Encyclopedia of Type Strains, Phase IV (KMG-IV): sequencing the most valuable type-strain genomes for metagenomic binning, comparative biology and taxonomic classification.</title>
        <authorList>
            <person name="Goeker M."/>
        </authorList>
    </citation>
    <scope>NUCLEOTIDE SEQUENCE [LARGE SCALE GENOMIC DNA]</scope>
    <source>
        <strain evidence="3 4">DSM 13328</strain>
    </source>
</reference>
<dbReference type="Pfam" id="PF12392">
    <property type="entry name" value="DUF3656"/>
    <property type="match status" value="1"/>
</dbReference>
<dbReference type="AlphaFoldDB" id="A0A484F5T6"/>
<keyword evidence="3" id="KW-0645">Protease</keyword>
<evidence type="ECO:0000313" key="4">
    <source>
        <dbReference type="Proteomes" id="UP000294855"/>
    </source>
</evidence>
<comment type="caution">
    <text evidence="3">The sequence shown here is derived from an EMBL/GenBank/DDBJ whole genome shotgun (WGS) entry which is preliminary data.</text>
</comment>
<evidence type="ECO:0000259" key="2">
    <source>
        <dbReference type="Pfam" id="PF12392"/>
    </source>
</evidence>
<keyword evidence="4" id="KW-1185">Reference proteome</keyword>
<feature type="region of interest" description="Disordered" evidence="1">
    <location>
        <begin position="1"/>
        <end position="29"/>
    </location>
</feature>
<keyword evidence="3" id="KW-0378">Hydrolase</keyword>
<accession>A0A484F5T6</accession>
<evidence type="ECO:0000256" key="1">
    <source>
        <dbReference type="SAM" id="MobiDB-lite"/>
    </source>
</evidence>
<proteinExistence type="predicted"/>
<feature type="domain" description="Peptidase U32 collagenase" evidence="2">
    <location>
        <begin position="524"/>
        <end position="630"/>
    </location>
</feature>
<feature type="compositionally biased region" description="Polar residues" evidence="1">
    <location>
        <begin position="952"/>
        <end position="965"/>
    </location>
</feature>
<feature type="region of interest" description="Disordered" evidence="1">
    <location>
        <begin position="952"/>
        <end position="979"/>
    </location>
</feature>
<dbReference type="GO" id="GO:0008233">
    <property type="term" value="F:peptidase activity"/>
    <property type="evidence" value="ECO:0007669"/>
    <property type="project" value="UniProtKB-KW"/>
</dbReference>